<dbReference type="FunFam" id="2.60.40.10:FF:000028">
    <property type="entry name" value="Neuronal cell adhesion molecule"/>
    <property type="match status" value="1"/>
</dbReference>
<feature type="domain" description="Ig-like" evidence="6">
    <location>
        <begin position="37"/>
        <end position="137"/>
    </location>
</feature>
<dbReference type="FunFam" id="2.60.40.10:FF:000719">
    <property type="entry name" value="nephrin isoform X1"/>
    <property type="match status" value="1"/>
</dbReference>
<dbReference type="GO" id="GO:0098609">
    <property type="term" value="P:cell-cell adhesion"/>
    <property type="evidence" value="ECO:0007669"/>
    <property type="project" value="TreeGrafter"/>
</dbReference>
<dbReference type="SMART" id="SM00409">
    <property type="entry name" value="IG"/>
    <property type="match status" value="1"/>
</dbReference>
<proteinExistence type="predicted"/>
<dbReference type="InterPro" id="IPR036179">
    <property type="entry name" value="Ig-like_dom_sf"/>
</dbReference>
<dbReference type="SUPFAM" id="SSF49265">
    <property type="entry name" value="Fibronectin type III"/>
    <property type="match status" value="2"/>
</dbReference>
<keyword evidence="4" id="KW-0812">Transmembrane</keyword>
<dbReference type="SMART" id="SM00408">
    <property type="entry name" value="IGc2"/>
    <property type="match status" value="1"/>
</dbReference>
<feature type="compositionally biased region" description="Pro residues" evidence="3">
    <location>
        <begin position="594"/>
        <end position="609"/>
    </location>
</feature>
<feature type="signal peptide" evidence="5">
    <location>
        <begin position="1"/>
        <end position="24"/>
    </location>
</feature>
<dbReference type="PRINTS" id="PR00014">
    <property type="entry name" value="FNTYPEIII"/>
</dbReference>
<dbReference type="InterPro" id="IPR007110">
    <property type="entry name" value="Ig-like_dom"/>
</dbReference>
<feature type="domain" description="Fibronectin type-III" evidence="7">
    <location>
        <begin position="146"/>
        <end position="240"/>
    </location>
</feature>
<evidence type="ECO:0000259" key="6">
    <source>
        <dbReference type="PROSITE" id="PS50835"/>
    </source>
</evidence>
<evidence type="ECO:0000259" key="7">
    <source>
        <dbReference type="PROSITE" id="PS50853"/>
    </source>
</evidence>
<name>A0AAV4VAF5_9ARAC</name>
<dbReference type="Proteomes" id="UP001054837">
    <property type="component" value="Unassembled WGS sequence"/>
</dbReference>
<dbReference type="InterPro" id="IPR003961">
    <property type="entry name" value="FN3_dom"/>
</dbReference>
<dbReference type="SUPFAM" id="SSF48726">
    <property type="entry name" value="Immunoglobulin"/>
    <property type="match status" value="1"/>
</dbReference>
<dbReference type="PROSITE" id="PS50853">
    <property type="entry name" value="FN3"/>
    <property type="match status" value="3"/>
</dbReference>
<gene>
    <name evidence="8" type="primary">Cntn2</name>
    <name evidence="8" type="ORF">CDAR_254842</name>
</gene>
<dbReference type="GO" id="GO:0016020">
    <property type="term" value="C:membrane"/>
    <property type="evidence" value="ECO:0007669"/>
    <property type="project" value="UniProtKB-SubCell"/>
</dbReference>
<dbReference type="PROSITE" id="PS50835">
    <property type="entry name" value="IG_LIKE"/>
    <property type="match status" value="1"/>
</dbReference>
<organism evidence="8 9">
    <name type="scientific">Caerostris darwini</name>
    <dbReference type="NCBI Taxonomy" id="1538125"/>
    <lineage>
        <taxon>Eukaryota</taxon>
        <taxon>Metazoa</taxon>
        <taxon>Ecdysozoa</taxon>
        <taxon>Arthropoda</taxon>
        <taxon>Chelicerata</taxon>
        <taxon>Arachnida</taxon>
        <taxon>Araneae</taxon>
        <taxon>Araneomorphae</taxon>
        <taxon>Entelegynae</taxon>
        <taxon>Araneoidea</taxon>
        <taxon>Araneidae</taxon>
        <taxon>Caerostris</taxon>
    </lineage>
</organism>
<feature type="domain" description="Fibronectin type-III" evidence="7">
    <location>
        <begin position="346"/>
        <end position="440"/>
    </location>
</feature>
<dbReference type="CDD" id="cd00063">
    <property type="entry name" value="FN3"/>
    <property type="match status" value="3"/>
</dbReference>
<keyword evidence="4" id="KW-0472">Membrane</keyword>
<feature type="compositionally biased region" description="Low complexity" evidence="3">
    <location>
        <begin position="562"/>
        <end position="580"/>
    </location>
</feature>
<feature type="domain" description="Fibronectin type-III" evidence="7">
    <location>
        <begin position="245"/>
        <end position="343"/>
    </location>
</feature>
<dbReference type="Pfam" id="PF00041">
    <property type="entry name" value="fn3"/>
    <property type="match status" value="3"/>
</dbReference>
<dbReference type="CDD" id="cd00096">
    <property type="entry name" value="Ig"/>
    <property type="match status" value="1"/>
</dbReference>
<evidence type="ECO:0000256" key="2">
    <source>
        <dbReference type="ARBA" id="ARBA00023157"/>
    </source>
</evidence>
<evidence type="ECO:0000256" key="5">
    <source>
        <dbReference type="SAM" id="SignalP"/>
    </source>
</evidence>
<dbReference type="EMBL" id="BPLQ01012725">
    <property type="protein sequence ID" value="GIY67326.1"/>
    <property type="molecule type" value="Genomic_DNA"/>
</dbReference>
<dbReference type="InterPro" id="IPR003598">
    <property type="entry name" value="Ig_sub2"/>
</dbReference>
<sequence length="609" mass="68551">MDSSFCIYLRLFVLLPVMWSVAISEDEFPEIQSLFSPEVLNVVSARFEEKFKMETVRRGDIAALRCDATGDQPVSIVWFKDKRELEITKLSRYEKFETFQKNGVNSELFIRNVDRRDGALYSCTATNDYGSDERNIKVLIVEVPAQPSDVKLLHVWARSVNVGWSAPYSGNSAITQYRVQYWRDKHGSKKLYEKEINATLTTAVIQGLQAGTPYAVAVVAENELGHGLSSETVPFQTIEEEPEGPPSDLWAEARGPSSILVKWKTSIREMWHGELKGYYVGYKHQRTNYPYTYKSIEATASESYEYLITGLLKSSPYSILVKAYNKAGTGPASQELIVRTLDGDLPRSPPVSLVSTSDSAITVKWNQAVNREDPLTGYTLHYQRGITDHWLHGPLVPANQSSYSLTSLQADTLYRIYMTAINKHGRGQASDIITVKTKEKEQYLDLSVLIVTVAVLLAVIVIIIAIIIIYVVKSRSRASHIKALARQRQNICTAEAQRSGSVNKGRPYTQGDPGTRASIPFGMDQDHSYGGPYEQNYQEGPSTFPRPASKRSSSQAREQQQKFHQQPQQQFQPNVQLLQQPHQVQFPHQDQPHLLPPPPPPPQRPPPVQ</sequence>
<dbReference type="InterPro" id="IPR036116">
    <property type="entry name" value="FN3_sf"/>
</dbReference>
<dbReference type="PANTHER" id="PTHR44170">
    <property type="entry name" value="PROTEIN SIDEKICK"/>
    <property type="match status" value="1"/>
</dbReference>
<evidence type="ECO:0000256" key="4">
    <source>
        <dbReference type="SAM" id="Phobius"/>
    </source>
</evidence>
<evidence type="ECO:0000256" key="3">
    <source>
        <dbReference type="SAM" id="MobiDB-lite"/>
    </source>
</evidence>
<dbReference type="PANTHER" id="PTHR44170:SF56">
    <property type="entry name" value="FIBRONECTIN TYPE-III DOMAIN-CONTAINING PROTEIN"/>
    <property type="match status" value="1"/>
</dbReference>
<dbReference type="GO" id="GO:0009653">
    <property type="term" value="P:anatomical structure morphogenesis"/>
    <property type="evidence" value="ECO:0007669"/>
    <property type="project" value="UniProtKB-ARBA"/>
</dbReference>
<evidence type="ECO:0000313" key="9">
    <source>
        <dbReference type="Proteomes" id="UP001054837"/>
    </source>
</evidence>
<keyword evidence="9" id="KW-1185">Reference proteome</keyword>
<protein>
    <submittedName>
        <fullName evidence="8">Contactin-2</fullName>
    </submittedName>
</protein>
<dbReference type="InterPro" id="IPR013098">
    <property type="entry name" value="Ig_I-set"/>
</dbReference>
<comment type="caution">
    <text evidence="8">The sequence shown here is derived from an EMBL/GenBank/DDBJ whole genome shotgun (WGS) entry which is preliminary data.</text>
</comment>
<keyword evidence="2" id="KW-1015">Disulfide bond</keyword>
<dbReference type="GO" id="GO:0030154">
    <property type="term" value="P:cell differentiation"/>
    <property type="evidence" value="ECO:0007669"/>
    <property type="project" value="UniProtKB-ARBA"/>
</dbReference>
<keyword evidence="4" id="KW-1133">Transmembrane helix</keyword>
<keyword evidence="5" id="KW-0732">Signal</keyword>
<dbReference type="InterPro" id="IPR003599">
    <property type="entry name" value="Ig_sub"/>
</dbReference>
<feature type="chain" id="PRO_5043495451" evidence="5">
    <location>
        <begin position="25"/>
        <end position="609"/>
    </location>
</feature>
<feature type="region of interest" description="Disordered" evidence="3">
    <location>
        <begin position="496"/>
        <end position="609"/>
    </location>
</feature>
<dbReference type="Pfam" id="PF07679">
    <property type="entry name" value="I-set"/>
    <property type="match status" value="1"/>
</dbReference>
<dbReference type="AlphaFoldDB" id="A0AAV4VAF5"/>
<feature type="transmembrane region" description="Helical" evidence="4">
    <location>
        <begin position="446"/>
        <end position="472"/>
    </location>
</feature>
<evidence type="ECO:0000256" key="1">
    <source>
        <dbReference type="ARBA" id="ARBA00022737"/>
    </source>
</evidence>
<keyword evidence="1" id="KW-0677">Repeat</keyword>
<dbReference type="Gene3D" id="2.60.40.10">
    <property type="entry name" value="Immunoglobulins"/>
    <property type="match status" value="4"/>
</dbReference>
<dbReference type="SMART" id="SM00060">
    <property type="entry name" value="FN3"/>
    <property type="match status" value="3"/>
</dbReference>
<evidence type="ECO:0000313" key="8">
    <source>
        <dbReference type="EMBL" id="GIY67326.1"/>
    </source>
</evidence>
<accession>A0AAV4VAF5</accession>
<reference evidence="8 9" key="1">
    <citation type="submission" date="2021-06" db="EMBL/GenBank/DDBJ databases">
        <title>Caerostris darwini draft genome.</title>
        <authorList>
            <person name="Kono N."/>
            <person name="Arakawa K."/>
        </authorList>
    </citation>
    <scope>NUCLEOTIDE SEQUENCE [LARGE SCALE GENOMIC DNA]</scope>
</reference>
<dbReference type="InterPro" id="IPR013783">
    <property type="entry name" value="Ig-like_fold"/>
</dbReference>